<organism evidence="7 8">
    <name type="scientific">Candidatus Enterococcus murrayae</name>
    <dbReference type="NCBI Taxonomy" id="2815321"/>
    <lineage>
        <taxon>Bacteria</taxon>
        <taxon>Bacillati</taxon>
        <taxon>Bacillota</taxon>
        <taxon>Bacilli</taxon>
        <taxon>Lactobacillales</taxon>
        <taxon>Enterococcaceae</taxon>
        <taxon>Enterococcus</taxon>
    </lineage>
</organism>
<dbReference type="PROSITE" id="PS00552">
    <property type="entry name" value="HTH_MERR_1"/>
    <property type="match status" value="1"/>
</dbReference>
<evidence type="ECO:0000313" key="7">
    <source>
        <dbReference type="EMBL" id="MBO0451863.1"/>
    </source>
</evidence>
<keyword evidence="2" id="KW-0805">Transcription regulation</keyword>
<dbReference type="SMART" id="SM00422">
    <property type="entry name" value="HTH_MERR"/>
    <property type="match status" value="1"/>
</dbReference>
<dbReference type="SUPFAM" id="SSF46955">
    <property type="entry name" value="Putative DNA-binding domain"/>
    <property type="match status" value="1"/>
</dbReference>
<protein>
    <submittedName>
        <fullName evidence="7">MerR family transcriptional regulator</fullName>
    </submittedName>
</protein>
<dbReference type="InterPro" id="IPR009061">
    <property type="entry name" value="DNA-bd_dom_put_sf"/>
</dbReference>
<proteinExistence type="predicted"/>
<comment type="caution">
    <text evidence="7">The sequence shown here is derived from an EMBL/GenBank/DDBJ whole genome shotgun (WGS) entry which is preliminary data.</text>
</comment>
<dbReference type="InterPro" id="IPR047057">
    <property type="entry name" value="MerR_fam"/>
</dbReference>
<keyword evidence="1" id="KW-0678">Repressor</keyword>
<evidence type="ECO:0000256" key="2">
    <source>
        <dbReference type="ARBA" id="ARBA00023015"/>
    </source>
</evidence>
<evidence type="ECO:0000313" key="8">
    <source>
        <dbReference type="Proteomes" id="UP000664495"/>
    </source>
</evidence>
<sequence length="267" mass="31067">MDHKDLLTIGKLAELSGVHVKALRYYDRIGILPPAWVNEENGYRYYSQEHIYLVEIIKLCAEISIPLKDLKEYLSEDGSIENISELADVGIEMLKKRVKEFQEGLGFLEELKKEIQRSSDMKENNQATLIEFDATDYWLEPFDGRIDDIAYHTLLAKVFKKLEKLDLQTKYEMGTALIYEEGTYRSYIFIALEEKEKNSTFDSVIRVPATSYLAKITAETRLTSANEVFPELFKKEHPKIIFELELITVQMNRSLPRYEMRCSLPAK</sequence>
<keyword evidence="3" id="KW-0238">DNA-binding</keyword>
<gene>
    <name evidence="7" type="ORF">JZO85_06245</name>
</gene>
<accession>A0ABS3HGX9</accession>
<evidence type="ECO:0000259" key="6">
    <source>
        <dbReference type="PROSITE" id="PS50937"/>
    </source>
</evidence>
<dbReference type="PANTHER" id="PTHR30204">
    <property type="entry name" value="REDOX-CYCLING DRUG-SENSING TRANSCRIPTIONAL ACTIVATOR SOXR"/>
    <property type="match status" value="1"/>
</dbReference>
<feature type="coiled-coil region" evidence="5">
    <location>
        <begin position="91"/>
        <end position="128"/>
    </location>
</feature>
<keyword evidence="8" id="KW-1185">Reference proteome</keyword>
<evidence type="ECO:0000256" key="4">
    <source>
        <dbReference type="ARBA" id="ARBA00023163"/>
    </source>
</evidence>
<dbReference type="Pfam" id="PF13411">
    <property type="entry name" value="MerR_1"/>
    <property type="match status" value="1"/>
</dbReference>
<reference evidence="7 8" key="1">
    <citation type="submission" date="2021-03" db="EMBL/GenBank/DDBJ databases">
        <title>Enterococcal diversity collection.</title>
        <authorList>
            <person name="Gilmore M.S."/>
            <person name="Schwartzman J."/>
            <person name="Van Tyne D."/>
            <person name="Martin M."/>
            <person name="Earl A.M."/>
            <person name="Manson A.L."/>
            <person name="Straub T."/>
            <person name="Salamzade R."/>
            <person name="Saavedra J."/>
            <person name="Lebreton F."/>
            <person name="Prichula J."/>
            <person name="Schaufler K."/>
            <person name="Gaca A."/>
            <person name="Sgardioli B."/>
            <person name="Wagenaar J."/>
            <person name="Strong T."/>
        </authorList>
    </citation>
    <scope>NUCLEOTIDE SEQUENCE [LARGE SCALE GENOMIC DNA]</scope>
    <source>
        <strain evidence="7 8">MJM16</strain>
    </source>
</reference>
<dbReference type="EMBL" id="JAFLVR010000012">
    <property type="protein sequence ID" value="MBO0451863.1"/>
    <property type="molecule type" value="Genomic_DNA"/>
</dbReference>
<name>A0ABS3HGX9_9ENTE</name>
<evidence type="ECO:0000256" key="5">
    <source>
        <dbReference type="SAM" id="Coils"/>
    </source>
</evidence>
<dbReference type="PANTHER" id="PTHR30204:SF69">
    <property type="entry name" value="MERR-FAMILY TRANSCRIPTIONAL REGULATOR"/>
    <property type="match status" value="1"/>
</dbReference>
<dbReference type="Proteomes" id="UP000664495">
    <property type="component" value="Unassembled WGS sequence"/>
</dbReference>
<evidence type="ECO:0000256" key="3">
    <source>
        <dbReference type="ARBA" id="ARBA00023125"/>
    </source>
</evidence>
<feature type="domain" description="HTH merR-type" evidence="6">
    <location>
        <begin position="6"/>
        <end position="76"/>
    </location>
</feature>
<dbReference type="Gene3D" id="1.10.1660.10">
    <property type="match status" value="1"/>
</dbReference>
<keyword evidence="4" id="KW-0804">Transcription</keyword>
<dbReference type="RefSeq" id="WP_207107643.1">
    <property type="nucleotide sequence ID" value="NZ_JAFLVR010000012.1"/>
</dbReference>
<evidence type="ECO:0000256" key="1">
    <source>
        <dbReference type="ARBA" id="ARBA00022491"/>
    </source>
</evidence>
<keyword evidence="5" id="KW-0175">Coiled coil</keyword>
<dbReference type="InterPro" id="IPR000551">
    <property type="entry name" value="MerR-type_HTH_dom"/>
</dbReference>
<dbReference type="PROSITE" id="PS50937">
    <property type="entry name" value="HTH_MERR_2"/>
    <property type="match status" value="1"/>
</dbReference>